<evidence type="ECO:0000256" key="1">
    <source>
        <dbReference type="ARBA" id="ARBA00005417"/>
    </source>
</evidence>
<dbReference type="InterPro" id="IPR003593">
    <property type="entry name" value="AAA+_ATPase"/>
</dbReference>
<keyword evidence="2" id="KW-0813">Transport</keyword>
<proteinExistence type="inferred from homology"/>
<reference evidence="7" key="1">
    <citation type="journal article" date="2019" name="Int. J. Syst. Evol. Microbiol.">
        <title>The Global Catalogue of Microorganisms (GCM) 10K type strain sequencing project: providing services to taxonomists for standard genome sequencing and annotation.</title>
        <authorList>
            <consortium name="The Broad Institute Genomics Platform"/>
            <consortium name="The Broad Institute Genome Sequencing Center for Infectious Disease"/>
            <person name="Wu L."/>
            <person name="Ma J."/>
        </authorList>
    </citation>
    <scope>NUCLEOTIDE SEQUENCE [LARGE SCALE GENOMIC DNA]</scope>
    <source>
        <strain evidence="7">JCM 17441</strain>
    </source>
</reference>
<dbReference type="PROSITE" id="PS50893">
    <property type="entry name" value="ABC_TRANSPORTER_2"/>
    <property type="match status" value="1"/>
</dbReference>
<evidence type="ECO:0000256" key="3">
    <source>
        <dbReference type="ARBA" id="ARBA00022741"/>
    </source>
</evidence>
<comment type="similarity">
    <text evidence="1">Belongs to the ABC transporter superfamily.</text>
</comment>
<keyword evidence="7" id="KW-1185">Reference proteome</keyword>
<dbReference type="SUPFAM" id="SSF52540">
    <property type="entry name" value="P-loop containing nucleoside triphosphate hydrolases"/>
    <property type="match status" value="1"/>
</dbReference>
<dbReference type="InterPro" id="IPR027417">
    <property type="entry name" value="P-loop_NTPase"/>
</dbReference>
<evidence type="ECO:0000313" key="6">
    <source>
        <dbReference type="EMBL" id="GAA4246870.1"/>
    </source>
</evidence>
<dbReference type="Pfam" id="PF00005">
    <property type="entry name" value="ABC_tran"/>
    <property type="match status" value="1"/>
</dbReference>
<sequence length="337" mass="35858">MDVTGNHGANAKHDAAPIALDRLRKVYPDGTVAVGELSLEIGSGEVTVLIGPSGCGKSTVLRMVNRLIEPSGGRILIDGAEVTAADPVQLRRTIGYVIQNVGLFPHQTVRANVGTVPRMLGWDRRRIAERTDELLELVGLSPEQYAGRYPHELSGGQRQRVGFARALAADPKVLLMDEPFSAVDPINRGRLQDEFLRLRAAVRKTTILVTHDLQEAIKLGDRIAVLSDHAQLQQYATPAELLARPGNDFVERFVGEDRGIMRLSVTPIPRDGLRPVAEAGEGAPEVPASATLREAFGAMLAAGRGAVVVRDTDGAIGALTAADVQVALASAAVDSAA</sequence>
<protein>
    <recommendedName>
        <fullName evidence="5">ABC transporter domain-containing protein</fullName>
    </recommendedName>
</protein>
<dbReference type="PANTHER" id="PTHR43117:SF4">
    <property type="entry name" value="OSMOPROTECTANT IMPORT ATP-BINDING PROTEIN OSMV"/>
    <property type="match status" value="1"/>
</dbReference>
<evidence type="ECO:0000256" key="2">
    <source>
        <dbReference type="ARBA" id="ARBA00022448"/>
    </source>
</evidence>
<evidence type="ECO:0000259" key="5">
    <source>
        <dbReference type="PROSITE" id="PS50893"/>
    </source>
</evidence>
<evidence type="ECO:0000313" key="7">
    <source>
        <dbReference type="Proteomes" id="UP001500620"/>
    </source>
</evidence>
<dbReference type="SMART" id="SM00382">
    <property type="entry name" value="AAA"/>
    <property type="match status" value="1"/>
</dbReference>
<feature type="domain" description="ABC transporter" evidence="5">
    <location>
        <begin position="18"/>
        <end position="254"/>
    </location>
</feature>
<accession>A0ABP8D3X4</accession>
<dbReference type="InterPro" id="IPR003439">
    <property type="entry name" value="ABC_transporter-like_ATP-bd"/>
</dbReference>
<gene>
    <name evidence="6" type="ORF">GCM10022255_020410</name>
</gene>
<name>A0ABP8D3X4_9ACTN</name>
<dbReference type="RefSeq" id="WP_345123749.1">
    <property type="nucleotide sequence ID" value="NZ_BAABAT010000004.1"/>
</dbReference>
<dbReference type="PROSITE" id="PS00211">
    <property type="entry name" value="ABC_TRANSPORTER_1"/>
    <property type="match status" value="1"/>
</dbReference>
<comment type="caution">
    <text evidence="6">The sequence shown here is derived from an EMBL/GenBank/DDBJ whole genome shotgun (WGS) entry which is preliminary data.</text>
</comment>
<dbReference type="InterPro" id="IPR017871">
    <property type="entry name" value="ABC_transporter-like_CS"/>
</dbReference>
<organism evidence="6 7">
    <name type="scientific">Dactylosporangium darangshiense</name>
    <dbReference type="NCBI Taxonomy" id="579108"/>
    <lineage>
        <taxon>Bacteria</taxon>
        <taxon>Bacillati</taxon>
        <taxon>Actinomycetota</taxon>
        <taxon>Actinomycetes</taxon>
        <taxon>Micromonosporales</taxon>
        <taxon>Micromonosporaceae</taxon>
        <taxon>Dactylosporangium</taxon>
    </lineage>
</organism>
<dbReference type="PANTHER" id="PTHR43117">
    <property type="entry name" value="OSMOPROTECTANT IMPORT ATP-BINDING PROTEIN OSMV"/>
    <property type="match status" value="1"/>
</dbReference>
<keyword evidence="4" id="KW-0067">ATP-binding</keyword>
<keyword evidence="3" id="KW-0547">Nucleotide-binding</keyword>
<dbReference type="Gene3D" id="3.40.50.300">
    <property type="entry name" value="P-loop containing nucleotide triphosphate hydrolases"/>
    <property type="match status" value="1"/>
</dbReference>
<evidence type="ECO:0000256" key="4">
    <source>
        <dbReference type="ARBA" id="ARBA00022840"/>
    </source>
</evidence>
<dbReference type="Proteomes" id="UP001500620">
    <property type="component" value="Unassembled WGS sequence"/>
</dbReference>
<dbReference type="EMBL" id="BAABAT010000004">
    <property type="protein sequence ID" value="GAA4246870.1"/>
    <property type="molecule type" value="Genomic_DNA"/>
</dbReference>